<evidence type="ECO:0000259" key="2">
    <source>
        <dbReference type="Pfam" id="PF16269"/>
    </source>
</evidence>
<dbReference type="InterPro" id="IPR013693">
    <property type="entry name" value="SpoIID/LytB_N"/>
</dbReference>
<protein>
    <recommendedName>
        <fullName evidence="4">SpoIID/LytB domain-containing protein</fullName>
    </recommendedName>
</protein>
<sequence length="631" mass="71315">MVFYNGPKCGASAPDHMHLQAGTGCELPLQANWATLSKQLNVVCELAGGDCLGTVDGFCCPLFAIVSKSRENNEKLFQLLYKVLPIREDEPEPMMNIVSWRDGDNYIFVIIPREKHRPDCYFTVGEEQILVSPGALDMSGLVITPRLEDYQKLSATDAEGIIAECGISRHNMQQIVDKLKSEVVGISSVQSVFHQQQPNVSVGIVGAHRIEFTFHSPYLVNEQMVVGKQEVTLVGGMILWNGKTYEQLSFSPQQDSASFSLEDVTIGINFHWERKEVQTFLGILRFTVDGDRIWAINVLPVEQYLESVISSEMSATSSLELLKAHAVISRSWLLAQMEKRNQANVETEKVSSCTRDDDQLIRWYDREDHTLFDVCADDHCQRYQGITKKTSPHVKEAIRQTSGQVLISKGEICDARFSKSCGGMMEEFQYCWEDTPKDYLVALADTANEHVFPDLRIEKEADRWIRTTPESFCNTRDKHVLSQVLNDYDQETTDFFRWHVDYTQQELSALILKKTQIDFGQILDLQAVERGKSGRICKLRIVGTKRIFTIGKELEIRRALSESHLYSSAFVVDRLDMDANGVPRQFRLIGAGWGHGVGLCQIGAAVMGEQGYLYNQILLHYYPGASVCSLY</sequence>
<gene>
    <name evidence="3" type="ORF">GTC17254_10470</name>
</gene>
<dbReference type="InterPro" id="IPR051922">
    <property type="entry name" value="Bact_Sporulation_Assoc"/>
</dbReference>
<dbReference type="PANTHER" id="PTHR30032:SF4">
    <property type="entry name" value="AMIDASE ENHANCER"/>
    <property type="match status" value="1"/>
</dbReference>
<evidence type="ECO:0000313" key="3">
    <source>
        <dbReference type="EMBL" id="BFO73450.1"/>
    </source>
</evidence>
<dbReference type="EMBL" id="AP035786">
    <property type="protein sequence ID" value="BFO73450.1"/>
    <property type="molecule type" value="Genomic_DNA"/>
</dbReference>
<accession>A0AB33IUT1</accession>
<dbReference type="InterPro" id="IPR013486">
    <property type="entry name" value="SpoIID/LytB"/>
</dbReference>
<dbReference type="Pfam" id="PF16269">
    <property type="entry name" value="DUF4922"/>
    <property type="match status" value="1"/>
</dbReference>
<dbReference type="InterPro" id="IPR046320">
    <property type="entry name" value="DUF4922"/>
</dbReference>
<feature type="domain" description="DUF4922" evidence="2">
    <location>
        <begin position="1"/>
        <end position="23"/>
    </location>
</feature>
<dbReference type="NCBIfam" id="TIGR02669">
    <property type="entry name" value="SpoIID_LytB"/>
    <property type="match status" value="1"/>
</dbReference>
<reference evidence="3" key="1">
    <citation type="submission" date="2024-07" db="EMBL/GenBank/DDBJ databases">
        <title>Complete genome sequence of Prevotella sp. YM-2024 GTC17254.</title>
        <authorList>
            <person name="Hayashi M."/>
            <person name="Muto Y."/>
            <person name="Tanaka K."/>
            <person name="Niwa H."/>
        </authorList>
    </citation>
    <scope>NUCLEOTIDE SEQUENCE</scope>
    <source>
        <strain evidence="3">GTC17254</strain>
    </source>
</reference>
<dbReference type="GO" id="GO:0030435">
    <property type="term" value="P:sporulation resulting in formation of a cellular spore"/>
    <property type="evidence" value="ECO:0007669"/>
    <property type="project" value="InterPro"/>
</dbReference>
<dbReference type="PANTHER" id="PTHR30032">
    <property type="entry name" value="N-ACETYLMURAMOYL-L-ALANINE AMIDASE-RELATED"/>
    <property type="match status" value="1"/>
</dbReference>
<feature type="domain" description="Sporulation stage II protein D amidase enhancer LytB N-terminal" evidence="1">
    <location>
        <begin position="291"/>
        <end position="406"/>
    </location>
</feature>
<evidence type="ECO:0000259" key="1">
    <source>
        <dbReference type="Pfam" id="PF08486"/>
    </source>
</evidence>
<proteinExistence type="predicted"/>
<name>A0AB33IUT1_9BACT</name>
<dbReference type="AlphaFoldDB" id="A0AB33IUT1"/>
<dbReference type="GO" id="GO:0030288">
    <property type="term" value="C:outer membrane-bounded periplasmic space"/>
    <property type="evidence" value="ECO:0007669"/>
    <property type="project" value="TreeGrafter"/>
</dbReference>
<dbReference type="Pfam" id="PF08486">
    <property type="entry name" value="SpoIID"/>
    <property type="match status" value="1"/>
</dbReference>
<evidence type="ECO:0008006" key="4">
    <source>
        <dbReference type="Google" id="ProtNLM"/>
    </source>
</evidence>
<organism evidence="3">
    <name type="scientific">Prevotella sp. GTC17254</name>
    <dbReference type="NCBI Taxonomy" id="3236794"/>
    <lineage>
        <taxon>Bacteria</taxon>
        <taxon>Pseudomonadati</taxon>
        <taxon>Bacteroidota</taxon>
        <taxon>Bacteroidia</taxon>
        <taxon>Bacteroidales</taxon>
        <taxon>Prevotellaceae</taxon>
        <taxon>Prevotella</taxon>
    </lineage>
</organism>